<comment type="similarity">
    <text evidence="2">Belongs to the cytochrome P450 family.</text>
</comment>
<dbReference type="GeneID" id="54324687"/>
<dbReference type="AlphaFoldDB" id="A0A5M9ME91"/>
<dbReference type="GO" id="GO:0016705">
    <property type="term" value="F:oxidoreductase activity, acting on paired donors, with incorporation or reduction of molecular oxygen"/>
    <property type="evidence" value="ECO:0007669"/>
    <property type="project" value="InterPro"/>
</dbReference>
<evidence type="ECO:0000256" key="2">
    <source>
        <dbReference type="ARBA" id="ARBA00010617"/>
    </source>
</evidence>
<dbReference type="RefSeq" id="XP_033420679.1">
    <property type="nucleotide sequence ID" value="XM_033566680.1"/>
</dbReference>
<dbReference type="GO" id="GO:0020037">
    <property type="term" value="F:heme binding"/>
    <property type="evidence" value="ECO:0007669"/>
    <property type="project" value="InterPro"/>
</dbReference>
<dbReference type="PANTHER" id="PTHR24305">
    <property type="entry name" value="CYTOCHROME P450"/>
    <property type="match status" value="1"/>
</dbReference>
<evidence type="ECO:0000256" key="6">
    <source>
        <dbReference type="ARBA" id="ARBA00023004"/>
    </source>
</evidence>
<evidence type="ECO:0008006" key="11">
    <source>
        <dbReference type="Google" id="ProtNLM"/>
    </source>
</evidence>
<dbReference type="EMBL" id="QUQM01000011">
    <property type="protein sequence ID" value="KAA8641317.1"/>
    <property type="molecule type" value="Genomic_DNA"/>
</dbReference>
<gene>
    <name evidence="9" type="ORF">ATNIH1004_001985</name>
</gene>
<keyword evidence="7" id="KW-0503">Monooxygenase</keyword>
<evidence type="ECO:0000256" key="3">
    <source>
        <dbReference type="ARBA" id="ARBA00022617"/>
    </source>
</evidence>
<dbReference type="InterPro" id="IPR036396">
    <property type="entry name" value="Cyt_P450_sf"/>
</dbReference>
<reference evidence="9 10" key="1">
    <citation type="submission" date="2019-08" db="EMBL/GenBank/DDBJ databases">
        <title>The genome sequence of a newly discovered highly antifungal drug resistant Aspergillus species, Aspergillus tanneri NIH 1004.</title>
        <authorList>
            <person name="Mounaud S."/>
            <person name="Singh I."/>
            <person name="Joardar V."/>
            <person name="Pakala S."/>
            <person name="Pakala S."/>
            <person name="Venepally P."/>
            <person name="Chung J.K."/>
            <person name="Losada L."/>
            <person name="Nierman W.C."/>
        </authorList>
    </citation>
    <scope>NUCLEOTIDE SEQUENCE [LARGE SCALE GENOMIC DNA]</scope>
    <source>
        <strain evidence="9 10">NIH1004</strain>
    </source>
</reference>
<comment type="cofactor">
    <cofactor evidence="1">
        <name>heme</name>
        <dbReference type="ChEBI" id="CHEBI:30413"/>
    </cofactor>
</comment>
<evidence type="ECO:0000313" key="9">
    <source>
        <dbReference type="EMBL" id="KAA8641317.1"/>
    </source>
</evidence>
<dbReference type="GO" id="GO:0004497">
    <property type="term" value="F:monooxygenase activity"/>
    <property type="evidence" value="ECO:0007669"/>
    <property type="project" value="UniProtKB-KW"/>
</dbReference>
<keyword evidence="4" id="KW-0479">Metal-binding</keyword>
<feature type="region of interest" description="Disordered" evidence="8">
    <location>
        <begin position="138"/>
        <end position="174"/>
    </location>
</feature>
<dbReference type="InterPro" id="IPR050121">
    <property type="entry name" value="Cytochrome_P450_monoxygenase"/>
</dbReference>
<keyword evidence="3" id="KW-0349">Heme</keyword>
<name>A0A5M9ME91_9EURO</name>
<evidence type="ECO:0000256" key="5">
    <source>
        <dbReference type="ARBA" id="ARBA00023002"/>
    </source>
</evidence>
<dbReference type="VEuPathDB" id="FungiDB:EYZ11_005325"/>
<feature type="compositionally biased region" description="Polar residues" evidence="8">
    <location>
        <begin position="152"/>
        <end position="161"/>
    </location>
</feature>
<feature type="compositionally biased region" description="Basic and acidic residues" evidence="8">
    <location>
        <begin position="164"/>
        <end position="174"/>
    </location>
</feature>
<dbReference type="PANTHER" id="PTHR24305:SF210">
    <property type="entry name" value="CYTOCHROME P450 MONOOXYGENASE ASQL-RELATED"/>
    <property type="match status" value="1"/>
</dbReference>
<sequence>MLVGIYRLTLHPLAKYPGPKLAAVTRLWHSYLCTRRHRFQPFHAGTHETYGPVLRIAPDEVLFTPSRAWDDILRRAPGSEDGQGPLYKGPTAPHSIVTVDGDLHRFYRRLLAKGFSDAALREQEPVIQRNINLLVETASGGSGSETYGYPSRTRTTTTLGGNDSRGDETPRHDAVRYYHGYSTSDVNGLERARLAGIAPPSSSPAGKTATALSATLCFPDTERKRQAQSDQRNSKHLQQRWNINSISVRSAEVSERDADEAAPDLPSSPAVFPRRVPSGWRFYHRRTFGSLVAHKSASRTSASIAAAGTLSIHTVSSLNDGSGIPHYTRRSPPLSGVQLQSSSCIARLSPDWRCVCFKLG</sequence>
<keyword evidence="5" id="KW-0560">Oxidoreductase</keyword>
<protein>
    <recommendedName>
        <fullName evidence="11">Cytochrome P450</fullName>
    </recommendedName>
</protein>
<dbReference type="SUPFAM" id="SSF48264">
    <property type="entry name" value="Cytochrome P450"/>
    <property type="match status" value="1"/>
</dbReference>
<evidence type="ECO:0000256" key="1">
    <source>
        <dbReference type="ARBA" id="ARBA00001971"/>
    </source>
</evidence>
<keyword evidence="6" id="KW-0408">Iron</keyword>
<evidence type="ECO:0000256" key="4">
    <source>
        <dbReference type="ARBA" id="ARBA00022723"/>
    </source>
</evidence>
<proteinExistence type="inferred from homology"/>
<evidence type="ECO:0000256" key="8">
    <source>
        <dbReference type="SAM" id="MobiDB-lite"/>
    </source>
</evidence>
<organism evidence="9 10">
    <name type="scientific">Aspergillus tanneri</name>
    <dbReference type="NCBI Taxonomy" id="1220188"/>
    <lineage>
        <taxon>Eukaryota</taxon>
        <taxon>Fungi</taxon>
        <taxon>Dikarya</taxon>
        <taxon>Ascomycota</taxon>
        <taxon>Pezizomycotina</taxon>
        <taxon>Eurotiomycetes</taxon>
        <taxon>Eurotiomycetidae</taxon>
        <taxon>Eurotiales</taxon>
        <taxon>Aspergillaceae</taxon>
        <taxon>Aspergillus</taxon>
        <taxon>Aspergillus subgen. Circumdati</taxon>
    </lineage>
</organism>
<dbReference type="Proteomes" id="UP000324241">
    <property type="component" value="Unassembled WGS sequence"/>
</dbReference>
<evidence type="ECO:0000256" key="7">
    <source>
        <dbReference type="ARBA" id="ARBA00023033"/>
    </source>
</evidence>
<comment type="caution">
    <text evidence="9">The sequence shown here is derived from an EMBL/GenBank/DDBJ whole genome shotgun (WGS) entry which is preliminary data.</text>
</comment>
<dbReference type="OrthoDB" id="1470350at2759"/>
<dbReference type="GO" id="GO:0005506">
    <property type="term" value="F:iron ion binding"/>
    <property type="evidence" value="ECO:0007669"/>
    <property type="project" value="InterPro"/>
</dbReference>
<accession>A0A5M9ME91</accession>
<dbReference type="Gene3D" id="1.10.630.10">
    <property type="entry name" value="Cytochrome P450"/>
    <property type="match status" value="1"/>
</dbReference>
<evidence type="ECO:0000313" key="10">
    <source>
        <dbReference type="Proteomes" id="UP000324241"/>
    </source>
</evidence>